<sequence>MHTQEEHNQAGRPQATRRPAARDASADADRAAVTGTGTAAGLLALQRTAGNAAVARTVEASRHRHDAGCGHLPAVQRQAAGEELHEHDAACGHVPAVQRQALVHRVIQSPGQGMDQALQSEMETRFDGADFSGVRVHTGPLARESARELGAKAYTTGPNIVVGDTMTKEDWAHELTHYEDQLKGPVPGTDTGAGVSVSDVNDSGERHAVSKARRVMSGPAPQVQRQPASTGSSAVPAPVPEGPGPVAVQRVLSPGFVQGVSERLGIEEGTVKLVKVPNGIPASRRFRDYEEGYVVGLTGAELDESVQSLNNYEDGNTPASVVVEQAGGGGYLRESGIILVNADPPAKFTFDQVVQHEMGHLRQAQAGFDIDMAGAKRALVEYHNILVNENLFADEMRLEYTDADNSLSSRAREQAEANEETRPFTPLGNPWRSMTRYVAAHGGASQQNLLRAIETELSDPKYDERTGKGRFALSLRDKLQRRVGNMYWNHMFPTG</sequence>
<feature type="compositionally biased region" description="Polar residues" evidence="1">
    <location>
        <begin position="223"/>
        <end position="233"/>
    </location>
</feature>
<organism evidence="3 4">
    <name type="scientific">Streptomyces sp. 900105755</name>
    <dbReference type="NCBI Taxonomy" id="3154389"/>
    <lineage>
        <taxon>Bacteria</taxon>
        <taxon>Bacillati</taxon>
        <taxon>Actinomycetota</taxon>
        <taxon>Actinomycetes</taxon>
        <taxon>Kitasatosporales</taxon>
        <taxon>Streptomycetaceae</taxon>
        <taxon>Streptomyces</taxon>
    </lineage>
</organism>
<feature type="compositionally biased region" description="Basic and acidic residues" evidence="1">
    <location>
        <begin position="410"/>
        <end position="422"/>
    </location>
</feature>
<evidence type="ECO:0000313" key="3">
    <source>
        <dbReference type="EMBL" id="MER6268043.1"/>
    </source>
</evidence>
<dbReference type="RefSeq" id="WP_351956680.1">
    <property type="nucleotide sequence ID" value="NZ_JBEOZM010000004.1"/>
</dbReference>
<feature type="region of interest" description="Disordered" evidence="1">
    <location>
        <begin position="1"/>
        <end position="32"/>
    </location>
</feature>
<feature type="domain" description="eCIS core" evidence="2">
    <location>
        <begin position="114"/>
        <end position="182"/>
    </location>
</feature>
<proteinExistence type="predicted"/>
<feature type="compositionally biased region" description="Basic and acidic residues" evidence="1">
    <location>
        <begin position="20"/>
        <end position="30"/>
    </location>
</feature>
<feature type="region of interest" description="Disordered" evidence="1">
    <location>
        <begin position="181"/>
        <end position="237"/>
    </location>
</feature>
<dbReference type="Pfam" id="PF13699">
    <property type="entry name" value="eCIS_core"/>
    <property type="match status" value="1"/>
</dbReference>
<keyword evidence="4" id="KW-1185">Reference proteome</keyword>
<evidence type="ECO:0000313" key="4">
    <source>
        <dbReference type="Proteomes" id="UP001490365"/>
    </source>
</evidence>
<evidence type="ECO:0000256" key="1">
    <source>
        <dbReference type="SAM" id="MobiDB-lite"/>
    </source>
</evidence>
<feature type="region of interest" description="Disordered" evidence="1">
    <location>
        <begin position="405"/>
        <end position="428"/>
    </location>
</feature>
<name>A0ABV1TDF7_9ACTN</name>
<accession>A0ABV1TDF7</accession>
<reference evidence="3 4" key="1">
    <citation type="submission" date="2024-06" db="EMBL/GenBank/DDBJ databases">
        <title>The Natural Products Discovery Center: Release of the First 8490 Sequenced Strains for Exploring Actinobacteria Biosynthetic Diversity.</title>
        <authorList>
            <person name="Kalkreuter E."/>
            <person name="Kautsar S.A."/>
            <person name="Yang D."/>
            <person name="Bader C.D."/>
            <person name="Teijaro C.N."/>
            <person name="Fluegel L."/>
            <person name="Davis C.M."/>
            <person name="Simpson J.R."/>
            <person name="Lauterbach L."/>
            <person name="Steele A.D."/>
            <person name="Gui C."/>
            <person name="Meng S."/>
            <person name="Li G."/>
            <person name="Viehrig K."/>
            <person name="Ye F."/>
            <person name="Su P."/>
            <person name="Kiefer A.F."/>
            <person name="Nichols A."/>
            <person name="Cepeda A.J."/>
            <person name="Yan W."/>
            <person name="Fan B."/>
            <person name="Jiang Y."/>
            <person name="Adhikari A."/>
            <person name="Zheng C.-J."/>
            <person name="Schuster L."/>
            <person name="Cowan T.M."/>
            <person name="Smanski M.J."/>
            <person name="Chevrette M.G."/>
            <person name="De Carvalho L.P.S."/>
            <person name="Shen B."/>
        </authorList>
    </citation>
    <scope>NUCLEOTIDE SEQUENCE [LARGE SCALE GENOMIC DNA]</scope>
    <source>
        <strain evidence="3 4">NPDC001694</strain>
    </source>
</reference>
<comment type="caution">
    <text evidence="3">The sequence shown here is derived from an EMBL/GenBank/DDBJ whole genome shotgun (WGS) entry which is preliminary data.</text>
</comment>
<dbReference type="Proteomes" id="UP001490365">
    <property type="component" value="Unassembled WGS sequence"/>
</dbReference>
<gene>
    <name evidence="3" type="ORF">ABT211_12175</name>
</gene>
<dbReference type="InterPro" id="IPR025295">
    <property type="entry name" value="eCIS_core_dom"/>
</dbReference>
<protein>
    <submittedName>
        <fullName evidence="3">DUF4157 domain-containing protein</fullName>
    </submittedName>
</protein>
<evidence type="ECO:0000259" key="2">
    <source>
        <dbReference type="Pfam" id="PF13699"/>
    </source>
</evidence>
<dbReference type="EMBL" id="JBEOZM010000004">
    <property type="protein sequence ID" value="MER6268043.1"/>
    <property type="molecule type" value="Genomic_DNA"/>
</dbReference>